<comment type="caution">
    <text evidence="1">The sequence shown here is derived from an EMBL/GenBank/DDBJ whole genome shotgun (WGS) entry which is preliminary data.</text>
</comment>
<dbReference type="Proteomes" id="UP000236047">
    <property type="component" value="Unassembled WGS sequence"/>
</dbReference>
<dbReference type="EMBL" id="LJSN01000001">
    <property type="protein sequence ID" value="PNE43489.1"/>
    <property type="molecule type" value="Genomic_DNA"/>
</dbReference>
<gene>
    <name evidence="1" type="ORF">AOB60_00805</name>
</gene>
<accession>A0A2N8PR79</accession>
<protein>
    <recommendedName>
        <fullName evidence="3">Deacetylase sirtuin-type domain-containing protein</fullName>
    </recommendedName>
</protein>
<keyword evidence="2" id="KW-1185">Reference proteome</keyword>
<dbReference type="RefSeq" id="WP_102922411.1">
    <property type="nucleotide sequence ID" value="NZ_LJSN01000001.1"/>
</dbReference>
<evidence type="ECO:0008006" key="3">
    <source>
        <dbReference type="Google" id="ProtNLM"/>
    </source>
</evidence>
<dbReference type="Gene3D" id="3.40.50.1220">
    <property type="entry name" value="TPP-binding domain"/>
    <property type="match status" value="1"/>
</dbReference>
<evidence type="ECO:0000313" key="2">
    <source>
        <dbReference type="Proteomes" id="UP000236047"/>
    </source>
</evidence>
<organism evidence="1 2">
    <name type="scientific">Streptomyces noursei</name>
    <name type="common">Streptomyces albulus</name>
    <dbReference type="NCBI Taxonomy" id="1971"/>
    <lineage>
        <taxon>Bacteria</taxon>
        <taxon>Bacillati</taxon>
        <taxon>Actinomycetota</taxon>
        <taxon>Actinomycetes</taxon>
        <taxon>Kitasatosporales</taxon>
        <taxon>Streptomycetaceae</taxon>
        <taxon>Streptomyces</taxon>
    </lineage>
</organism>
<sequence length="416" mass="47443">MFLPYPVIEQLDDAQVATWEKHFAGAGHERPRAIEEGIWRRTQDPANAVQSGWTADEHGRRRIVHYRYRYDLDYTFPVPRLVLAELYLYTSVLAPKAESDEYRDNVRSWLTEGGWRQIDDTMWSKGDLRVNVISYDSHPQDQRASRETPPGFCSLDVVFVSEDFTVTRNVRQMPWNVLAGGIRIKDERGNPTYADDLSELSKYLPFQVEIGCGTSVEAGVPPLHFLHQAYRVTERTDNVMKQTHPFILSPQKDTLVREMLLDATTKTDELVTMFRKSFLAQPTPAHHALKTLHDSGHFVGPVLQHNFDLLAARAGLDECFVRRYDQKIPPVPFDPEAKALLVVGLHADRRSVAKRARERGMKIFFIDTEGLEEFGKYMPYPLEGPQDGDVIVKAEAIPTLIELCRLLGVETPVQAV</sequence>
<evidence type="ECO:0000313" key="1">
    <source>
        <dbReference type="EMBL" id="PNE43489.1"/>
    </source>
</evidence>
<reference evidence="2" key="1">
    <citation type="submission" date="2015-09" db="EMBL/GenBank/DDBJ databases">
        <authorList>
            <person name="Graham D.E."/>
            <person name="Mahan K.M."/>
            <person name="Klingeman D.M."/>
            <person name="Fida T."/>
            <person name="Giannone R.J."/>
            <person name="Hettich R.L."/>
            <person name="Parry R.J."/>
            <person name="Spain J.C."/>
        </authorList>
    </citation>
    <scope>NUCLEOTIDE SEQUENCE [LARGE SCALE GENOMIC DNA]</scope>
    <source>
        <strain evidence="2">JCM 4701</strain>
    </source>
</reference>
<name>A0A2N8PR79_STRNR</name>
<proteinExistence type="predicted"/>
<dbReference type="AlphaFoldDB" id="A0A2N8PR79"/>